<sequence>MEVRILGDGPSFQPLLEEARTKNVIGRLAFLGSADAGNQLCDCDILVLPAGEGESHMPLILQGWAARLPVVAINRLDHAENLQDETNCLLVQPGDAANLASQMARLARDGKTCEHLVAGGRASLAKYATRPMVLEHKRLYGQILA</sequence>
<name>A0A212JJE9_9DELT</name>
<proteinExistence type="predicted"/>
<keyword evidence="1" id="KW-0808">Transferase</keyword>
<dbReference type="SUPFAM" id="SSF53756">
    <property type="entry name" value="UDP-Glycosyltransferase/glycogen phosphorylase"/>
    <property type="match status" value="1"/>
</dbReference>
<dbReference type="AlphaFoldDB" id="A0A212JJE9"/>
<organism evidence="1">
    <name type="scientific">uncultured delta proteobacterium</name>
    <dbReference type="NCBI Taxonomy" id="34034"/>
    <lineage>
        <taxon>Bacteria</taxon>
        <taxon>Deltaproteobacteria</taxon>
        <taxon>environmental samples</taxon>
    </lineage>
</organism>
<dbReference type="EMBL" id="FLUQ01000001">
    <property type="protein sequence ID" value="SBV99530.1"/>
    <property type="molecule type" value="Genomic_DNA"/>
</dbReference>
<evidence type="ECO:0000313" key="1">
    <source>
        <dbReference type="EMBL" id="SBV99530.1"/>
    </source>
</evidence>
<gene>
    <name evidence="1" type="ORF">KL86DPRO_11612</name>
</gene>
<dbReference type="Gene3D" id="3.40.50.2000">
    <property type="entry name" value="Glycogen Phosphorylase B"/>
    <property type="match status" value="2"/>
</dbReference>
<dbReference type="GO" id="GO:0016740">
    <property type="term" value="F:transferase activity"/>
    <property type="evidence" value="ECO:0007669"/>
    <property type="project" value="UniProtKB-KW"/>
</dbReference>
<reference evidence="1" key="1">
    <citation type="submission" date="2016-04" db="EMBL/GenBank/DDBJ databases">
        <authorList>
            <person name="Evans L.H."/>
            <person name="Alamgir A."/>
            <person name="Owens N."/>
            <person name="Weber N.D."/>
            <person name="Virtaneva K."/>
            <person name="Barbian K."/>
            <person name="Babar A."/>
            <person name="Rosenke K."/>
        </authorList>
    </citation>
    <scope>NUCLEOTIDE SEQUENCE</scope>
    <source>
        <strain evidence="1">86</strain>
    </source>
</reference>
<accession>A0A212JJE9</accession>
<protein>
    <submittedName>
        <fullName evidence="1">Glycosyl transferase group 1</fullName>
    </submittedName>
</protein>
<dbReference type="Pfam" id="PF13692">
    <property type="entry name" value="Glyco_trans_1_4"/>
    <property type="match status" value="1"/>
</dbReference>